<evidence type="ECO:0000256" key="1">
    <source>
        <dbReference type="SAM" id="MobiDB-lite"/>
    </source>
</evidence>
<protein>
    <submittedName>
        <fullName evidence="2">Uncharacterized protein</fullName>
    </submittedName>
</protein>
<reference evidence="2 3" key="1">
    <citation type="submission" date="2019-02" db="EMBL/GenBank/DDBJ databases">
        <title>Genome sequencing of the rare red list fungi Antrodiella citrinella (Flaviporus citrinellus).</title>
        <authorList>
            <person name="Buettner E."/>
            <person name="Kellner H."/>
        </authorList>
    </citation>
    <scope>NUCLEOTIDE SEQUENCE [LARGE SCALE GENOMIC DNA]</scope>
    <source>
        <strain evidence="2 3">DSM 108506</strain>
    </source>
</reference>
<evidence type="ECO:0000313" key="3">
    <source>
        <dbReference type="Proteomes" id="UP000308730"/>
    </source>
</evidence>
<dbReference type="Proteomes" id="UP000308730">
    <property type="component" value="Unassembled WGS sequence"/>
</dbReference>
<accession>A0A4S4MPU5</accession>
<dbReference type="AlphaFoldDB" id="A0A4S4MPU5"/>
<proteinExistence type="predicted"/>
<gene>
    <name evidence="2" type="ORF">EUX98_g6103</name>
</gene>
<organism evidence="2 3">
    <name type="scientific">Antrodiella citrinella</name>
    <dbReference type="NCBI Taxonomy" id="2447956"/>
    <lineage>
        <taxon>Eukaryota</taxon>
        <taxon>Fungi</taxon>
        <taxon>Dikarya</taxon>
        <taxon>Basidiomycota</taxon>
        <taxon>Agaricomycotina</taxon>
        <taxon>Agaricomycetes</taxon>
        <taxon>Polyporales</taxon>
        <taxon>Steccherinaceae</taxon>
        <taxon>Antrodiella</taxon>
    </lineage>
</organism>
<sequence>MVFKLSPYRIASQEEPLRTDDVFTTTCVIRDERMEERSVISQAKGEELKNKRNELAEVLRVFQIIEENERNATRELTVELEKTQGGMPHPGPTALGGDDSDASMTSVLADVAITPTDPHDTLSGTQPTLSRVLAIASTPNNSKGSISATWRQKLAALMRETKDVSYVSLTSLDGSDDEASIFKGEYICTPTVNTSKETSRVLGVVTALKTNVMDRSVKWTKKGSPKPKYVGGSSLKKTMPHKARRQSKKPFVPIVFYQGRLAVKRKAPPYSPQGMDIGSRSPFDVRKVSGTSTRLGECTMEPLNCAEAFNAALARIDFELMSPVFSRL</sequence>
<evidence type="ECO:0000313" key="2">
    <source>
        <dbReference type="EMBL" id="THH28086.1"/>
    </source>
</evidence>
<dbReference type="EMBL" id="SGPM01000203">
    <property type="protein sequence ID" value="THH28086.1"/>
    <property type="molecule type" value="Genomic_DNA"/>
</dbReference>
<dbReference type="OrthoDB" id="2745278at2759"/>
<name>A0A4S4MPU5_9APHY</name>
<feature type="region of interest" description="Disordered" evidence="1">
    <location>
        <begin position="219"/>
        <end position="243"/>
    </location>
</feature>
<comment type="caution">
    <text evidence="2">The sequence shown here is derived from an EMBL/GenBank/DDBJ whole genome shotgun (WGS) entry which is preliminary data.</text>
</comment>
<keyword evidence="3" id="KW-1185">Reference proteome</keyword>